<reference evidence="1" key="1">
    <citation type="journal article" date="2020" name="Nature">
        <title>Giant virus diversity and host interactions through global metagenomics.</title>
        <authorList>
            <person name="Schulz F."/>
            <person name="Roux S."/>
            <person name="Paez-Espino D."/>
            <person name="Jungbluth S."/>
            <person name="Walsh D.A."/>
            <person name="Denef V.J."/>
            <person name="McMahon K.D."/>
            <person name="Konstantinidis K.T."/>
            <person name="Eloe-Fadrosh E.A."/>
            <person name="Kyrpides N.C."/>
            <person name="Woyke T."/>
        </authorList>
    </citation>
    <scope>NUCLEOTIDE SEQUENCE</scope>
    <source>
        <strain evidence="1">GVMAG-M-3300023179-150</strain>
    </source>
</reference>
<dbReference type="PANTHER" id="PTHR46586">
    <property type="entry name" value="ANKYRIN REPEAT-CONTAINING PROTEIN"/>
    <property type="match status" value="1"/>
</dbReference>
<accession>A0A6C0EAX8</accession>
<organism evidence="1">
    <name type="scientific">viral metagenome</name>
    <dbReference type="NCBI Taxonomy" id="1070528"/>
    <lineage>
        <taxon>unclassified sequences</taxon>
        <taxon>metagenomes</taxon>
        <taxon>organismal metagenomes</taxon>
    </lineage>
</organism>
<dbReference type="InterPro" id="IPR052050">
    <property type="entry name" value="SecEffector_AnkRepeat"/>
</dbReference>
<name>A0A6C0EAX8_9ZZZZ</name>
<dbReference type="SUPFAM" id="SSF48403">
    <property type="entry name" value="Ankyrin repeat"/>
    <property type="match status" value="1"/>
</dbReference>
<evidence type="ECO:0008006" key="2">
    <source>
        <dbReference type="Google" id="ProtNLM"/>
    </source>
</evidence>
<sequence>MASTAANTFVIISKTKIMEQLKDTPNIIISKKITEQNDLSSYKFGSDVLYSSFSEKDVKGKGGFVCTNTYNILKHHALTCDPGDNGGWVTVVKIPPDAKIVDMYPVHSFAPQWKTDKIILCKQYPLYDLNTIIDLNIVVTPDYVNGICKYGKVDILQWLMKNKIPFKYSQKALAIASEHGHVNILDWWLKSGLPFKYDHTAIDYASSECQIGVLNWWLKSGLHLKYSENAIDVASYKCHIDVLNWWLNSGLELKYSNWPIHNASANANIDILNWWKNSGLPLKYNTYALNYAGFAYPMIGNEYVFNRSVFDWWIGSGLELKYDEDSMDWASHKGYVEVLRWWKESGLPLKYSEKALAKELSKCDQYSYNNVLQWWKNSGLPLKYSLNTQKQLFNETYFAVAAEGNNDIIFKITQNP</sequence>
<evidence type="ECO:0000313" key="1">
    <source>
        <dbReference type="EMBL" id="QHT24535.1"/>
    </source>
</evidence>
<dbReference type="AlphaFoldDB" id="A0A6C0EAX8"/>
<dbReference type="PANTHER" id="PTHR46586:SF3">
    <property type="entry name" value="ANKYRIN REPEAT-CONTAINING PROTEIN"/>
    <property type="match status" value="1"/>
</dbReference>
<dbReference type="EMBL" id="MN739746">
    <property type="protein sequence ID" value="QHT24535.1"/>
    <property type="molecule type" value="Genomic_DNA"/>
</dbReference>
<proteinExistence type="predicted"/>
<dbReference type="InterPro" id="IPR036770">
    <property type="entry name" value="Ankyrin_rpt-contain_sf"/>
</dbReference>
<protein>
    <recommendedName>
        <fullName evidence="2">Ankyrin repeat protein</fullName>
    </recommendedName>
</protein>
<dbReference type="Gene3D" id="1.25.40.20">
    <property type="entry name" value="Ankyrin repeat-containing domain"/>
    <property type="match status" value="1"/>
</dbReference>